<sequence length="85" mass="9085">MTSKKNTLESRAEVRIGISDSNQELNFETTSDVAAVQALVTAALDEGTTLVLTDARGRQVIVAAQKISFVEVGESADRRVGFTSL</sequence>
<reference evidence="1" key="1">
    <citation type="submission" date="2020-05" db="EMBL/GenBank/DDBJ databases">
        <authorList>
            <person name="Chiriac C."/>
            <person name="Salcher M."/>
            <person name="Ghai R."/>
            <person name="Kavagutti S V."/>
        </authorList>
    </citation>
    <scope>NUCLEOTIDE SEQUENCE</scope>
</reference>
<protein>
    <submittedName>
        <fullName evidence="1">Unannotated protein</fullName>
    </submittedName>
</protein>
<organism evidence="1">
    <name type="scientific">freshwater metagenome</name>
    <dbReference type="NCBI Taxonomy" id="449393"/>
    <lineage>
        <taxon>unclassified sequences</taxon>
        <taxon>metagenomes</taxon>
        <taxon>ecological metagenomes</taxon>
    </lineage>
</organism>
<dbReference type="InterPro" id="IPR021456">
    <property type="entry name" value="DUF3107"/>
</dbReference>
<proteinExistence type="predicted"/>
<dbReference type="AlphaFoldDB" id="A0A6J6FHY9"/>
<name>A0A6J6FHY9_9ZZZZ</name>
<gene>
    <name evidence="1" type="ORF">UFOPK1778_00503</name>
</gene>
<dbReference type="Pfam" id="PF11305">
    <property type="entry name" value="DUF3107"/>
    <property type="match status" value="1"/>
</dbReference>
<evidence type="ECO:0000313" key="1">
    <source>
        <dbReference type="EMBL" id="CAB4588017.1"/>
    </source>
</evidence>
<accession>A0A6J6FHY9</accession>
<dbReference type="EMBL" id="CAEZUD010000019">
    <property type="protein sequence ID" value="CAB4588017.1"/>
    <property type="molecule type" value="Genomic_DNA"/>
</dbReference>